<evidence type="ECO:0000259" key="8">
    <source>
        <dbReference type="PROSITE" id="PS51384"/>
    </source>
</evidence>
<evidence type="ECO:0000256" key="2">
    <source>
        <dbReference type="ARBA" id="ARBA00022617"/>
    </source>
</evidence>
<dbReference type="SMART" id="SM01117">
    <property type="entry name" value="Cyt-b5"/>
    <property type="match status" value="1"/>
</dbReference>
<evidence type="ECO:0000256" key="5">
    <source>
        <dbReference type="ARBA" id="ARBA00023004"/>
    </source>
</evidence>
<evidence type="ECO:0000313" key="10">
    <source>
        <dbReference type="Proteomes" id="UP001165289"/>
    </source>
</evidence>
<evidence type="ECO:0000256" key="3">
    <source>
        <dbReference type="ARBA" id="ARBA00022723"/>
    </source>
</evidence>
<dbReference type="PRINTS" id="PR00406">
    <property type="entry name" value="CYTB5RDTASE"/>
</dbReference>
<dbReference type="SUPFAM" id="SSF52343">
    <property type="entry name" value="Ferredoxin reductase-like, C-terminal NADP-linked domain"/>
    <property type="match status" value="1"/>
</dbReference>
<dbReference type="InterPro" id="IPR017938">
    <property type="entry name" value="Riboflavin_synthase-like_b-brl"/>
</dbReference>
<dbReference type="GO" id="GO:0046872">
    <property type="term" value="F:metal ion binding"/>
    <property type="evidence" value="ECO:0007669"/>
    <property type="project" value="UniProtKB-UniRule"/>
</dbReference>
<proteinExistence type="inferred from homology"/>
<dbReference type="SUPFAM" id="SSF63380">
    <property type="entry name" value="Riboflavin synthase domain-like"/>
    <property type="match status" value="1"/>
</dbReference>
<dbReference type="Pfam" id="PF00173">
    <property type="entry name" value="Cyt-b5"/>
    <property type="match status" value="1"/>
</dbReference>
<accession>A0AAV7JD42</accession>
<dbReference type="GO" id="GO:0004128">
    <property type="term" value="F:cytochrome-b5 reductase activity, acting on NAD(P)H"/>
    <property type="evidence" value="ECO:0007669"/>
    <property type="project" value="TreeGrafter"/>
</dbReference>
<keyword evidence="3 6" id="KW-0479">Metal-binding</keyword>
<comment type="caution">
    <text evidence="9">The sequence shown here is derived from an EMBL/GenBank/DDBJ whole genome shotgun (WGS) entry which is preliminary data.</text>
</comment>
<dbReference type="PROSITE" id="PS00191">
    <property type="entry name" value="CYTOCHROME_B5_1"/>
    <property type="match status" value="1"/>
</dbReference>
<name>A0AAV7JD42_9METZ</name>
<dbReference type="PROSITE" id="PS50255">
    <property type="entry name" value="CYTOCHROME_B5_2"/>
    <property type="match status" value="1"/>
</dbReference>
<comment type="similarity">
    <text evidence="1">Belongs to the flavoprotein pyridine nucleotide cytochrome reductase family.</text>
</comment>
<gene>
    <name evidence="9" type="ORF">LOD99_12732</name>
</gene>
<dbReference type="PANTHER" id="PTHR46237">
    <property type="entry name" value="CYTOCHROME B5 REDUCTASE 4 FAMILY MEMBER"/>
    <property type="match status" value="1"/>
</dbReference>
<evidence type="ECO:0000256" key="4">
    <source>
        <dbReference type="ARBA" id="ARBA00023002"/>
    </source>
</evidence>
<dbReference type="GO" id="GO:0005737">
    <property type="term" value="C:cytoplasm"/>
    <property type="evidence" value="ECO:0007669"/>
    <property type="project" value="TreeGrafter"/>
</dbReference>
<dbReference type="Pfam" id="PF00970">
    <property type="entry name" value="FAD_binding_6"/>
    <property type="match status" value="1"/>
</dbReference>
<evidence type="ECO:0000256" key="6">
    <source>
        <dbReference type="RuleBase" id="RU362121"/>
    </source>
</evidence>
<dbReference type="InterPro" id="IPR008333">
    <property type="entry name" value="Cbr1-like_FAD-bd_dom"/>
</dbReference>
<dbReference type="Proteomes" id="UP001165289">
    <property type="component" value="Unassembled WGS sequence"/>
</dbReference>
<dbReference type="InterPro" id="IPR017927">
    <property type="entry name" value="FAD-bd_FR_type"/>
</dbReference>
<evidence type="ECO:0000259" key="7">
    <source>
        <dbReference type="PROSITE" id="PS50255"/>
    </source>
</evidence>
<evidence type="ECO:0000256" key="1">
    <source>
        <dbReference type="ARBA" id="ARBA00006105"/>
    </source>
</evidence>
<evidence type="ECO:0000313" key="9">
    <source>
        <dbReference type="EMBL" id="KAI6646611.1"/>
    </source>
</evidence>
<dbReference type="CDD" id="cd06183">
    <property type="entry name" value="cyt_b5_reduct_like"/>
    <property type="match status" value="1"/>
</dbReference>
<keyword evidence="10" id="KW-1185">Reference proteome</keyword>
<dbReference type="Gene3D" id="3.40.50.80">
    <property type="entry name" value="Nucleotide-binding domain of ferredoxin-NADP reductase (FNR) module"/>
    <property type="match status" value="1"/>
</dbReference>
<dbReference type="InterPro" id="IPR039261">
    <property type="entry name" value="FNR_nucleotide-bd"/>
</dbReference>
<dbReference type="PANTHER" id="PTHR46237:SF1">
    <property type="entry name" value="CYTOCHROME B5 REDUCTASE 4"/>
    <property type="match status" value="1"/>
</dbReference>
<keyword evidence="5 6" id="KW-0408">Iron</keyword>
<feature type="domain" description="Cytochrome b5 heme-binding" evidence="7">
    <location>
        <begin position="54"/>
        <end position="130"/>
    </location>
</feature>
<dbReference type="Gene3D" id="2.40.30.10">
    <property type="entry name" value="Translation factors"/>
    <property type="match status" value="1"/>
</dbReference>
<dbReference type="FunFam" id="3.10.120.10:FF:000001">
    <property type="entry name" value="Cytochrome b5 reductase 4"/>
    <property type="match status" value="1"/>
</dbReference>
<keyword evidence="4" id="KW-0560">Oxidoreductase</keyword>
<dbReference type="SUPFAM" id="SSF55856">
    <property type="entry name" value="Cytochrome b5-like heme/steroid binding domain"/>
    <property type="match status" value="1"/>
</dbReference>
<dbReference type="GO" id="GO:0020037">
    <property type="term" value="F:heme binding"/>
    <property type="evidence" value="ECO:0007669"/>
    <property type="project" value="UniProtKB-UniRule"/>
</dbReference>
<dbReference type="Pfam" id="PF00175">
    <property type="entry name" value="NAD_binding_1"/>
    <property type="match status" value="1"/>
</dbReference>
<dbReference type="Gene3D" id="3.10.120.10">
    <property type="entry name" value="Cytochrome b5-like heme/steroid binding domain"/>
    <property type="match status" value="1"/>
</dbReference>
<dbReference type="AlphaFoldDB" id="A0AAV7JD42"/>
<dbReference type="InterPro" id="IPR001199">
    <property type="entry name" value="Cyt_B5-like_heme/steroid-bd"/>
</dbReference>
<dbReference type="InterPro" id="IPR018506">
    <property type="entry name" value="Cyt_B5_heme-BS"/>
</dbReference>
<sequence>MASLGVPHTSVGHLGTISSYTSRSKVVRKPGYSLLNWIKLGKSATDLTGTGGKMIQVTSQELRKHRKLEDCWTCIKGRIYNLSHYLNYHPGGVSEIMRAAGIDGTSLFIEVHSWVNEIKMLEKCVVGHLIASPQFLVPSAPSVANSATNSNSLSPSMQRKAALIDNINDPCWKEATLHSVVSLTKDTRLFTLQLPKGVSMHVPIGYHIHLKAHLPSSQQLLRSYTPVDHVTGESLLNDKSLISLIIKIYPNGPMSSFLDKCPTGTKVNLSRPEGTFDFSDLKDTKYILILATGTGITPMTRIIRLGMESADKQLIHLVYGNKTPDSAIWLEEFNQLSSLLPDRFKLTNVFSQGVEVNMINLKLIQDILSQYPDPTSGDIYFCVCGQTDFLITVSQDLLSLNVPSDSIYTFW</sequence>
<dbReference type="InterPro" id="IPR051872">
    <property type="entry name" value="Cytochrome_b5/Flavoprotein_Rdt"/>
</dbReference>
<reference evidence="9 10" key="1">
    <citation type="journal article" date="2023" name="BMC Biol.">
        <title>The compact genome of the sponge Oopsacas minuta (Hexactinellida) is lacking key metazoan core genes.</title>
        <authorList>
            <person name="Santini S."/>
            <person name="Schenkelaars Q."/>
            <person name="Jourda C."/>
            <person name="Duchesne M."/>
            <person name="Belahbib H."/>
            <person name="Rocher C."/>
            <person name="Selva M."/>
            <person name="Riesgo A."/>
            <person name="Vervoort M."/>
            <person name="Leys S.P."/>
            <person name="Kodjabachian L."/>
            <person name="Le Bivic A."/>
            <person name="Borchiellini C."/>
            <person name="Claverie J.M."/>
            <person name="Renard E."/>
        </authorList>
    </citation>
    <scope>NUCLEOTIDE SEQUENCE [LARGE SCALE GENOMIC DNA]</scope>
    <source>
        <strain evidence="9">SPO-2</strain>
    </source>
</reference>
<dbReference type="EMBL" id="JAKMXF010000354">
    <property type="protein sequence ID" value="KAI6646611.1"/>
    <property type="molecule type" value="Genomic_DNA"/>
</dbReference>
<dbReference type="InterPro" id="IPR001433">
    <property type="entry name" value="OxRdtase_FAD/NAD-bd"/>
</dbReference>
<dbReference type="PROSITE" id="PS51384">
    <property type="entry name" value="FAD_FR"/>
    <property type="match status" value="1"/>
</dbReference>
<dbReference type="InterPro" id="IPR036400">
    <property type="entry name" value="Cyt_B5-like_heme/steroid_sf"/>
</dbReference>
<feature type="domain" description="FAD-binding FR-type" evidence="8">
    <location>
        <begin position="170"/>
        <end position="279"/>
    </location>
</feature>
<keyword evidence="2 6" id="KW-0349">Heme</keyword>
<comment type="similarity">
    <text evidence="6">Belongs to the cytochrome b5 family.</text>
</comment>
<protein>
    <submittedName>
        <fullName evidence="9">Cytochrome b5 reductase 4-like isoform X5</fullName>
    </submittedName>
</protein>
<organism evidence="9 10">
    <name type="scientific">Oopsacas minuta</name>
    <dbReference type="NCBI Taxonomy" id="111878"/>
    <lineage>
        <taxon>Eukaryota</taxon>
        <taxon>Metazoa</taxon>
        <taxon>Porifera</taxon>
        <taxon>Hexactinellida</taxon>
        <taxon>Hexasterophora</taxon>
        <taxon>Lyssacinosida</taxon>
        <taxon>Leucopsacidae</taxon>
        <taxon>Oopsacas</taxon>
    </lineage>
</organism>